<feature type="signal peptide" evidence="2">
    <location>
        <begin position="1"/>
        <end position="22"/>
    </location>
</feature>
<evidence type="ECO:0000256" key="2">
    <source>
        <dbReference type="SAM" id="SignalP"/>
    </source>
</evidence>
<name>A0A2B4RCC8_STYPI</name>
<dbReference type="EMBL" id="LSMT01000782">
    <property type="protein sequence ID" value="PFX14429.1"/>
    <property type="molecule type" value="Genomic_DNA"/>
</dbReference>
<protein>
    <recommendedName>
        <fullName evidence="5">Secreted protein</fullName>
    </recommendedName>
</protein>
<comment type="caution">
    <text evidence="3">The sequence shown here is derived from an EMBL/GenBank/DDBJ whole genome shotgun (WGS) entry which is preliminary data.</text>
</comment>
<evidence type="ECO:0000313" key="4">
    <source>
        <dbReference type="Proteomes" id="UP000225706"/>
    </source>
</evidence>
<evidence type="ECO:0000256" key="1">
    <source>
        <dbReference type="SAM" id="MobiDB-lite"/>
    </source>
</evidence>
<organism evidence="3 4">
    <name type="scientific">Stylophora pistillata</name>
    <name type="common">Smooth cauliflower coral</name>
    <dbReference type="NCBI Taxonomy" id="50429"/>
    <lineage>
        <taxon>Eukaryota</taxon>
        <taxon>Metazoa</taxon>
        <taxon>Cnidaria</taxon>
        <taxon>Anthozoa</taxon>
        <taxon>Hexacorallia</taxon>
        <taxon>Scleractinia</taxon>
        <taxon>Astrocoeniina</taxon>
        <taxon>Pocilloporidae</taxon>
        <taxon>Stylophora</taxon>
    </lineage>
</organism>
<dbReference type="Proteomes" id="UP000225706">
    <property type="component" value="Unassembled WGS sequence"/>
</dbReference>
<evidence type="ECO:0008006" key="5">
    <source>
        <dbReference type="Google" id="ProtNLM"/>
    </source>
</evidence>
<dbReference type="AlphaFoldDB" id="A0A2B4RCC8"/>
<feature type="region of interest" description="Disordered" evidence="1">
    <location>
        <begin position="29"/>
        <end position="53"/>
    </location>
</feature>
<reference evidence="4" key="1">
    <citation type="journal article" date="2017" name="bioRxiv">
        <title>Comparative analysis of the genomes of Stylophora pistillata and Acropora digitifera provides evidence for extensive differences between species of corals.</title>
        <authorList>
            <person name="Voolstra C.R."/>
            <person name="Li Y."/>
            <person name="Liew Y.J."/>
            <person name="Baumgarten S."/>
            <person name="Zoccola D."/>
            <person name="Flot J.-F."/>
            <person name="Tambutte S."/>
            <person name="Allemand D."/>
            <person name="Aranda M."/>
        </authorList>
    </citation>
    <scope>NUCLEOTIDE SEQUENCE [LARGE SCALE GENOMIC DNA]</scope>
</reference>
<keyword evidence="4" id="KW-1185">Reference proteome</keyword>
<keyword evidence="2" id="KW-0732">Signal</keyword>
<proteinExistence type="predicted"/>
<dbReference type="OrthoDB" id="10372914at2759"/>
<feature type="chain" id="PRO_5012405763" description="Secreted protein" evidence="2">
    <location>
        <begin position="23"/>
        <end position="189"/>
    </location>
</feature>
<gene>
    <name evidence="3" type="ORF">AWC38_SpisGene21414</name>
</gene>
<sequence length="189" mass="21348">MFIMRAAIVAVVLLTVNLKVQSAPADLDRYKDERDELPQVEPAPKNDENDEEEEKLSELAQVHVCKNELMKLVLKAKECKKFLTPAAQKLAEHVRENMRFNNEVDTAGKELADGSLDTQGDSPEEKKVEEAEIMAFKLCHQGYKYRVNPHSSKEDVMLPFEAYEKDASPECEALITGFLKRNTHAGISD</sequence>
<accession>A0A2B4RCC8</accession>
<evidence type="ECO:0000313" key="3">
    <source>
        <dbReference type="EMBL" id="PFX14429.1"/>
    </source>
</evidence>